<dbReference type="Proteomes" id="UP001431209">
    <property type="component" value="Unassembled WGS sequence"/>
</dbReference>
<evidence type="ECO:0000256" key="6">
    <source>
        <dbReference type="SAM" id="Phobius"/>
    </source>
</evidence>
<dbReference type="InterPro" id="IPR001104">
    <property type="entry name" value="3-oxo-5_a-steroid_4-DH_C"/>
</dbReference>
<evidence type="ECO:0000256" key="3">
    <source>
        <dbReference type="ARBA" id="ARBA00022692"/>
    </source>
</evidence>
<comment type="subcellular location">
    <subcellularLocation>
        <location evidence="1">Membrane</location>
        <topology evidence="1">Multi-pass membrane protein</topology>
    </subcellularLocation>
</comment>
<evidence type="ECO:0000313" key="8">
    <source>
        <dbReference type="EMBL" id="KAL0483775.1"/>
    </source>
</evidence>
<dbReference type="InterPro" id="IPR039357">
    <property type="entry name" value="SRD5A/TECR"/>
</dbReference>
<proteinExistence type="inferred from homology"/>
<dbReference type="Gene3D" id="1.20.120.1630">
    <property type="match status" value="1"/>
</dbReference>
<evidence type="ECO:0000256" key="4">
    <source>
        <dbReference type="ARBA" id="ARBA00022989"/>
    </source>
</evidence>
<keyword evidence="4 6" id="KW-1133">Transmembrane helix</keyword>
<accession>A0AAW2Z326</accession>
<keyword evidence="9" id="KW-1185">Reference proteome</keyword>
<dbReference type="GO" id="GO:0016627">
    <property type="term" value="F:oxidoreductase activity, acting on the CH-CH group of donors"/>
    <property type="evidence" value="ECO:0007669"/>
    <property type="project" value="InterPro"/>
</dbReference>
<feature type="transmembrane region" description="Helical" evidence="6">
    <location>
        <begin position="164"/>
        <end position="185"/>
    </location>
</feature>
<keyword evidence="5 6" id="KW-0472">Membrane</keyword>
<feature type="transmembrane region" description="Helical" evidence="6">
    <location>
        <begin position="133"/>
        <end position="152"/>
    </location>
</feature>
<evidence type="ECO:0000256" key="2">
    <source>
        <dbReference type="ARBA" id="ARBA00007742"/>
    </source>
</evidence>
<protein>
    <submittedName>
        <fullName evidence="8">3-oxo-5-alpha-steroid 4-dehydrogenase SRD5A1</fullName>
    </submittedName>
</protein>
<feature type="transmembrane region" description="Helical" evidence="6">
    <location>
        <begin position="228"/>
        <end position="248"/>
    </location>
</feature>
<feature type="domain" description="3-oxo-5-alpha-steroid 4-dehydrogenase C-terminal" evidence="7">
    <location>
        <begin position="135"/>
        <end position="282"/>
    </location>
</feature>
<feature type="transmembrane region" description="Helical" evidence="6">
    <location>
        <begin position="72"/>
        <end position="91"/>
    </location>
</feature>
<dbReference type="AlphaFoldDB" id="A0AAW2Z326"/>
<dbReference type="PROSITE" id="PS50244">
    <property type="entry name" value="S5A_REDUCTASE"/>
    <property type="match status" value="1"/>
</dbReference>
<keyword evidence="3 6" id="KW-0812">Transmembrane</keyword>
<dbReference type="GO" id="GO:0016020">
    <property type="term" value="C:membrane"/>
    <property type="evidence" value="ECO:0007669"/>
    <property type="project" value="UniProtKB-SubCell"/>
</dbReference>
<reference evidence="8 9" key="1">
    <citation type="submission" date="2024-03" db="EMBL/GenBank/DDBJ databases">
        <title>The Acrasis kona genome and developmental transcriptomes reveal deep origins of eukaryotic multicellular pathways.</title>
        <authorList>
            <person name="Sheikh S."/>
            <person name="Fu C.-J."/>
            <person name="Brown M.W."/>
            <person name="Baldauf S.L."/>
        </authorList>
    </citation>
    <scope>NUCLEOTIDE SEQUENCE [LARGE SCALE GENOMIC DNA]</scope>
    <source>
        <strain evidence="8 9">ATCC MYA-3509</strain>
    </source>
</reference>
<evidence type="ECO:0000256" key="5">
    <source>
        <dbReference type="ARBA" id="ARBA00023136"/>
    </source>
</evidence>
<comment type="similarity">
    <text evidence="2">Belongs to the steroid 5-alpha reductase family.</text>
</comment>
<sequence>MSCLRTLYGPLLSLDFSHVEKNTLCEPFDQKLIAGFFLTGVATLFASIFIIAPYGRFGEMTKLFKVPGKFGWIVQESMSWIFFLFTFIKYSDTLLHGSHTTRNLLTAVMYLTHYFHRSLVYPLFRAHSISGQSFYTFLSAVLFCAVNGYQNAKWLIYSQNEPTFHSTIIMVVGFSIWLFGFYFNYKSDQTLIDLRNNNKDKTQKYFVPTGGLYNYVSSANYLSEIIEWIGFAIATNHCASIMFAFWTASNLIPRAVSIHNWYLEKFPGKIPKHRKAVIPYIL</sequence>
<dbReference type="GO" id="GO:0006629">
    <property type="term" value="P:lipid metabolic process"/>
    <property type="evidence" value="ECO:0007669"/>
    <property type="project" value="InterPro"/>
</dbReference>
<evidence type="ECO:0000313" key="9">
    <source>
        <dbReference type="Proteomes" id="UP001431209"/>
    </source>
</evidence>
<dbReference type="PANTHER" id="PTHR10556:SF43">
    <property type="entry name" value="STEROID 5-ALPHA-REDUCTASE DET2"/>
    <property type="match status" value="1"/>
</dbReference>
<comment type="caution">
    <text evidence="8">The sequence shown here is derived from an EMBL/GenBank/DDBJ whole genome shotgun (WGS) entry which is preliminary data.</text>
</comment>
<evidence type="ECO:0000259" key="7">
    <source>
        <dbReference type="Pfam" id="PF02544"/>
    </source>
</evidence>
<feature type="transmembrane region" description="Helical" evidence="6">
    <location>
        <begin position="32"/>
        <end position="52"/>
    </location>
</feature>
<dbReference type="EMBL" id="JAOPGA020000991">
    <property type="protein sequence ID" value="KAL0483775.1"/>
    <property type="molecule type" value="Genomic_DNA"/>
</dbReference>
<name>A0AAW2Z326_9EUKA</name>
<dbReference type="Pfam" id="PF02544">
    <property type="entry name" value="Steroid_dh"/>
    <property type="match status" value="1"/>
</dbReference>
<evidence type="ECO:0000256" key="1">
    <source>
        <dbReference type="ARBA" id="ARBA00004141"/>
    </source>
</evidence>
<organism evidence="8 9">
    <name type="scientific">Acrasis kona</name>
    <dbReference type="NCBI Taxonomy" id="1008807"/>
    <lineage>
        <taxon>Eukaryota</taxon>
        <taxon>Discoba</taxon>
        <taxon>Heterolobosea</taxon>
        <taxon>Tetramitia</taxon>
        <taxon>Eutetramitia</taxon>
        <taxon>Acrasidae</taxon>
        <taxon>Acrasis</taxon>
    </lineage>
</organism>
<dbReference type="PANTHER" id="PTHR10556">
    <property type="entry name" value="3-OXO-5-ALPHA-STEROID 4-DEHYDROGENASE"/>
    <property type="match status" value="1"/>
</dbReference>
<gene>
    <name evidence="8" type="ORF">AKO1_013947</name>
</gene>